<dbReference type="Pfam" id="PF11951">
    <property type="entry name" value="Fungal_trans_2"/>
    <property type="match status" value="1"/>
</dbReference>
<dbReference type="PANTHER" id="PTHR37540">
    <property type="entry name" value="TRANSCRIPTION FACTOR (ACR-2), PUTATIVE-RELATED-RELATED"/>
    <property type="match status" value="1"/>
</dbReference>
<name>A0A0C3HIR1_OIDMZ</name>
<dbReference type="Proteomes" id="UP000054321">
    <property type="component" value="Unassembled WGS sequence"/>
</dbReference>
<dbReference type="InParanoid" id="A0A0C3HIR1"/>
<dbReference type="HOGENOM" id="CLU_556797_0_0_1"/>
<keyword evidence="2" id="KW-1185">Reference proteome</keyword>
<protein>
    <recommendedName>
        <fullName evidence="3">Transcription factor domain-containing protein</fullName>
    </recommendedName>
</protein>
<dbReference type="AlphaFoldDB" id="A0A0C3HIR1"/>
<organism evidence="1 2">
    <name type="scientific">Oidiodendron maius (strain Zn)</name>
    <dbReference type="NCBI Taxonomy" id="913774"/>
    <lineage>
        <taxon>Eukaryota</taxon>
        <taxon>Fungi</taxon>
        <taxon>Dikarya</taxon>
        <taxon>Ascomycota</taxon>
        <taxon>Pezizomycotina</taxon>
        <taxon>Leotiomycetes</taxon>
        <taxon>Leotiomycetes incertae sedis</taxon>
        <taxon>Myxotrichaceae</taxon>
        <taxon>Oidiodendron</taxon>
    </lineage>
</organism>
<evidence type="ECO:0000313" key="2">
    <source>
        <dbReference type="Proteomes" id="UP000054321"/>
    </source>
</evidence>
<evidence type="ECO:0008006" key="3">
    <source>
        <dbReference type="Google" id="ProtNLM"/>
    </source>
</evidence>
<reference evidence="2" key="2">
    <citation type="submission" date="2015-01" db="EMBL/GenBank/DDBJ databases">
        <title>Evolutionary Origins and Diversification of the Mycorrhizal Mutualists.</title>
        <authorList>
            <consortium name="DOE Joint Genome Institute"/>
            <consortium name="Mycorrhizal Genomics Consortium"/>
            <person name="Kohler A."/>
            <person name="Kuo A."/>
            <person name="Nagy L.G."/>
            <person name="Floudas D."/>
            <person name="Copeland A."/>
            <person name="Barry K.W."/>
            <person name="Cichocki N."/>
            <person name="Veneault-Fourrey C."/>
            <person name="LaButti K."/>
            <person name="Lindquist E.A."/>
            <person name="Lipzen A."/>
            <person name="Lundell T."/>
            <person name="Morin E."/>
            <person name="Murat C."/>
            <person name="Riley R."/>
            <person name="Ohm R."/>
            <person name="Sun H."/>
            <person name="Tunlid A."/>
            <person name="Henrissat B."/>
            <person name="Grigoriev I.V."/>
            <person name="Hibbett D.S."/>
            <person name="Martin F."/>
        </authorList>
    </citation>
    <scope>NUCLEOTIDE SEQUENCE [LARGE SCALE GENOMIC DNA]</scope>
    <source>
        <strain evidence="2">Zn</strain>
    </source>
</reference>
<dbReference type="InterPro" id="IPR021858">
    <property type="entry name" value="Fun_TF"/>
</dbReference>
<sequence length="490" mass="55652">MIGFLKQIENRWGWLETLPRLWPLDPSTSLQKPQQRENPPALGLPVKQMPLLLFLTAREMRRQRSKAQKKRRETAQLAFINTTDSGQPVPGAQELIRTHVMSDYWRKKALKKGQNLGRKATRPELSSSASEVMPLFDPICLQPQPLGGPDPFSRFPVEMKPFMFSLMQRYEFEIAHEICLKTEQHQAQISKCARLIWLRMAFADAAVLRAQLCVIALHIDVTNGKEFSPSRYALKRDAVRTIGERLSETQSVVSDSTITAVTLVAIEEGVGLNHAHWESHMKGLRGMVELRGGLSKLDKVIQCLIHVADLHGRDGTCTKIHFPWTKGSLCTHKLTDLFLTLGPQEDTTCNKSLDGFDEHLMITFGVVRSSYGLDSESPERRKPHRTRSEKQALHLSCSLGIRIYLATVIDRATEHGLDKADLVFRLKDSLGRTDVKTEISPLLLWTIFFGRMAAQNTVLRCWFITMFREVTQDLHISDWHSLKSKLEGLA</sequence>
<dbReference type="OrthoDB" id="4158087at2759"/>
<proteinExistence type="predicted"/>
<gene>
    <name evidence="1" type="ORF">OIDMADRAFT_179501</name>
</gene>
<dbReference type="PANTHER" id="PTHR37540:SF5">
    <property type="entry name" value="TRANSCRIPTION FACTOR DOMAIN-CONTAINING PROTEIN"/>
    <property type="match status" value="1"/>
</dbReference>
<evidence type="ECO:0000313" key="1">
    <source>
        <dbReference type="EMBL" id="KIN02227.1"/>
    </source>
</evidence>
<dbReference type="EMBL" id="KN832875">
    <property type="protein sequence ID" value="KIN02227.1"/>
    <property type="molecule type" value="Genomic_DNA"/>
</dbReference>
<reference evidence="1 2" key="1">
    <citation type="submission" date="2014-04" db="EMBL/GenBank/DDBJ databases">
        <authorList>
            <consortium name="DOE Joint Genome Institute"/>
            <person name="Kuo A."/>
            <person name="Martino E."/>
            <person name="Perotto S."/>
            <person name="Kohler A."/>
            <person name="Nagy L.G."/>
            <person name="Floudas D."/>
            <person name="Copeland A."/>
            <person name="Barry K.W."/>
            <person name="Cichocki N."/>
            <person name="Veneault-Fourrey C."/>
            <person name="LaButti K."/>
            <person name="Lindquist E.A."/>
            <person name="Lipzen A."/>
            <person name="Lundell T."/>
            <person name="Morin E."/>
            <person name="Murat C."/>
            <person name="Sun H."/>
            <person name="Tunlid A."/>
            <person name="Henrissat B."/>
            <person name="Grigoriev I.V."/>
            <person name="Hibbett D.S."/>
            <person name="Martin F."/>
            <person name="Nordberg H.P."/>
            <person name="Cantor M.N."/>
            <person name="Hua S.X."/>
        </authorList>
    </citation>
    <scope>NUCLEOTIDE SEQUENCE [LARGE SCALE GENOMIC DNA]</scope>
    <source>
        <strain evidence="1 2">Zn</strain>
    </source>
</reference>
<accession>A0A0C3HIR1</accession>